<proteinExistence type="predicted"/>
<dbReference type="EMBL" id="JASZYV010000002">
    <property type="protein sequence ID" value="MDM0044792.1"/>
    <property type="molecule type" value="Genomic_DNA"/>
</dbReference>
<accession>A0ABT7NFZ4</accession>
<protein>
    <submittedName>
        <fullName evidence="3">Alpha/beta hydrolase</fullName>
    </submittedName>
</protein>
<gene>
    <name evidence="2" type="ORF">QTH91_09885</name>
    <name evidence="3" type="ORF">QTH91_20320</name>
</gene>
<dbReference type="EMBL" id="JASZYV010000005">
    <property type="protein sequence ID" value="MDM0046848.1"/>
    <property type="molecule type" value="Genomic_DNA"/>
</dbReference>
<keyword evidence="1" id="KW-0732">Signal</keyword>
<comment type="caution">
    <text evidence="3">The sequence shown here is derived from an EMBL/GenBank/DDBJ whole genome shotgun (WGS) entry which is preliminary data.</text>
</comment>
<dbReference type="GO" id="GO:0016787">
    <property type="term" value="F:hydrolase activity"/>
    <property type="evidence" value="ECO:0007669"/>
    <property type="project" value="UniProtKB-KW"/>
</dbReference>
<name>A0ABT7NFZ4_9BURK</name>
<dbReference type="Proteomes" id="UP001174908">
    <property type="component" value="Unassembled WGS sequence"/>
</dbReference>
<feature type="signal peptide" evidence="1">
    <location>
        <begin position="1"/>
        <end position="22"/>
    </location>
</feature>
<evidence type="ECO:0000313" key="3">
    <source>
        <dbReference type="EMBL" id="MDM0046848.1"/>
    </source>
</evidence>
<feature type="chain" id="PRO_5045032374" evidence="1">
    <location>
        <begin position="23"/>
        <end position="119"/>
    </location>
</feature>
<dbReference type="RefSeq" id="WP_286659906.1">
    <property type="nucleotide sequence ID" value="NZ_JASZYV010000002.1"/>
</dbReference>
<evidence type="ECO:0000256" key="1">
    <source>
        <dbReference type="SAM" id="SignalP"/>
    </source>
</evidence>
<keyword evidence="4" id="KW-1185">Reference proteome</keyword>
<keyword evidence="3" id="KW-0378">Hydrolase</keyword>
<evidence type="ECO:0000313" key="2">
    <source>
        <dbReference type="EMBL" id="MDM0044792.1"/>
    </source>
</evidence>
<reference evidence="3" key="1">
    <citation type="submission" date="2023-06" db="EMBL/GenBank/DDBJ databases">
        <authorList>
            <person name="Jiang Y."/>
            <person name="Liu Q."/>
        </authorList>
    </citation>
    <scope>NUCLEOTIDE SEQUENCE</scope>
    <source>
        <strain evidence="3">CGMCC 1.12089</strain>
    </source>
</reference>
<evidence type="ECO:0000313" key="4">
    <source>
        <dbReference type="Proteomes" id="UP001174908"/>
    </source>
</evidence>
<sequence>MNTAKIIAATAVALLAAAGAQAETYEGVHALTGERTRAEVQAEARAVVGNPYADAQFAGVTALPGGAVDRAVVYQQAVAAAHNPLQNLDSKAFVNSQIPAAYTQGSLAVRRQEQRQAGL</sequence>
<organism evidence="3 4">
    <name type="scientific">Variovorax dokdonensis</name>
    <dbReference type="NCBI Taxonomy" id="344883"/>
    <lineage>
        <taxon>Bacteria</taxon>
        <taxon>Pseudomonadati</taxon>
        <taxon>Pseudomonadota</taxon>
        <taxon>Betaproteobacteria</taxon>
        <taxon>Burkholderiales</taxon>
        <taxon>Comamonadaceae</taxon>
        <taxon>Variovorax</taxon>
    </lineage>
</organism>